<sequence length="647" mass="73205">MLQGRGFIRSSYVHFASRRSKRLRCSAHHYCQKAPSISSCSFVYLENPRGFTSSTPVVQDTTDTSKQSTNNNLFSLLNEHERTLLQAQRDITDRARALAHRVGITISNDHTVLEELATFSVVVAGEYNAGKSSLINALIQEPRLLATGTVPTTDTIAILSASPPPENWDPSVQYHYLPHNAFLQDLTLVDTPGTNAILTHHTAQTLRLLPSADWILFVTSADRPLSESERQLLEVMAQDYRKSIVLVINKMDILDRAGGWHGAEEKQKVVDFVQTNVASLLGARPMVIPVSAHIPSQVAVLSQFLQETLSHHTKIQSKLTSPLGVAEQWVHQCLEHVTTERQALRDHAITLQLVQSHVEGWKKESKSEMELIKMRMGRYLRTQQGDRAHLFLQRLTMWQFYRLAYQFDPMAWDRTGPLANSKNFVKSHDPARDDLRQMADEAAATLATKTRAQGQAVIELLGHRATSNAPFSLVGHITAASRFEETHERIRERLERVLQRTIHDEEKTDSYGEFFQRTLSRLAMGSIGWNALSLAASLWYWDLQIFGMASASVAAGTAVLFSGRSHAAQHYAKIWHNKADQLEQDLQTVWEEELERLERQMVQGIAPFQRFVQAEEERLNELQTEAESILHASQKLRYQVSQEAPKE</sequence>
<evidence type="ECO:0000313" key="3">
    <source>
        <dbReference type="Proteomes" id="UP000198406"/>
    </source>
</evidence>
<reference evidence="2 3" key="1">
    <citation type="journal article" date="2015" name="Plant Cell">
        <title>Oil accumulation by the oleaginous diatom Fistulifera solaris as revealed by the genome and transcriptome.</title>
        <authorList>
            <person name="Tanaka T."/>
            <person name="Maeda Y."/>
            <person name="Veluchamy A."/>
            <person name="Tanaka M."/>
            <person name="Abida H."/>
            <person name="Marechal E."/>
            <person name="Bowler C."/>
            <person name="Muto M."/>
            <person name="Sunaga Y."/>
            <person name="Tanaka M."/>
            <person name="Yoshino T."/>
            <person name="Taniguchi T."/>
            <person name="Fukuda Y."/>
            <person name="Nemoto M."/>
            <person name="Matsumoto M."/>
            <person name="Wong P.S."/>
            <person name="Aburatani S."/>
            <person name="Fujibuchi W."/>
        </authorList>
    </citation>
    <scope>NUCLEOTIDE SEQUENCE [LARGE SCALE GENOMIC DNA]</scope>
    <source>
        <strain evidence="2 3">JPCC DA0580</strain>
    </source>
</reference>
<dbReference type="InterPro" id="IPR006073">
    <property type="entry name" value="GTP-bd"/>
</dbReference>
<dbReference type="GO" id="GO:0005525">
    <property type="term" value="F:GTP binding"/>
    <property type="evidence" value="ECO:0007669"/>
    <property type="project" value="InterPro"/>
</dbReference>
<dbReference type="Gene3D" id="3.40.50.300">
    <property type="entry name" value="P-loop containing nucleotide triphosphate hydrolases"/>
    <property type="match status" value="1"/>
</dbReference>
<proteinExistence type="predicted"/>
<dbReference type="NCBIfam" id="TIGR00231">
    <property type="entry name" value="small_GTP"/>
    <property type="match status" value="1"/>
</dbReference>
<dbReference type="PANTHER" id="PTHR43681:SF1">
    <property type="entry name" value="SARCALUMENIN"/>
    <property type="match status" value="1"/>
</dbReference>
<dbReference type="CDD" id="cd09912">
    <property type="entry name" value="DLP_2"/>
    <property type="match status" value="1"/>
</dbReference>
<comment type="caution">
    <text evidence="2">The sequence shown here is derived from an EMBL/GenBank/DDBJ whole genome shotgun (WGS) entry which is preliminary data.</text>
</comment>
<feature type="domain" description="G" evidence="1">
    <location>
        <begin position="121"/>
        <end position="250"/>
    </location>
</feature>
<dbReference type="InterPro" id="IPR051943">
    <property type="entry name" value="TRAFAC_Dynamin-like_GTPase"/>
</dbReference>
<dbReference type="PANTHER" id="PTHR43681">
    <property type="entry name" value="TRANSMEMBRANE GTPASE FZO"/>
    <property type="match status" value="1"/>
</dbReference>
<dbReference type="InterPro" id="IPR005225">
    <property type="entry name" value="Small_GTP-bd"/>
</dbReference>
<dbReference type="InterPro" id="IPR027417">
    <property type="entry name" value="P-loop_NTPase"/>
</dbReference>
<protein>
    <recommendedName>
        <fullName evidence="1">G domain-containing protein</fullName>
    </recommendedName>
</protein>
<evidence type="ECO:0000313" key="2">
    <source>
        <dbReference type="EMBL" id="GAX27967.1"/>
    </source>
</evidence>
<name>A0A1Z5KP80_FISSO</name>
<dbReference type="Proteomes" id="UP000198406">
    <property type="component" value="Unassembled WGS sequence"/>
</dbReference>
<gene>
    <name evidence="2" type="ORF">FisN_32Lh013</name>
</gene>
<dbReference type="SUPFAM" id="SSF52540">
    <property type="entry name" value="P-loop containing nucleoside triphosphate hydrolases"/>
    <property type="match status" value="1"/>
</dbReference>
<dbReference type="AlphaFoldDB" id="A0A1Z5KP80"/>
<evidence type="ECO:0000259" key="1">
    <source>
        <dbReference type="Pfam" id="PF01926"/>
    </source>
</evidence>
<dbReference type="Pfam" id="PF01926">
    <property type="entry name" value="MMR_HSR1"/>
    <property type="match status" value="1"/>
</dbReference>
<dbReference type="EMBL" id="BDSP01000262">
    <property type="protein sequence ID" value="GAX27967.1"/>
    <property type="molecule type" value="Genomic_DNA"/>
</dbReference>
<dbReference type="InParanoid" id="A0A1Z5KP80"/>
<organism evidence="2 3">
    <name type="scientific">Fistulifera solaris</name>
    <name type="common">Oleaginous diatom</name>
    <dbReference type="NCBI Taxonomy" id="1519565"/>
    <lineage>
        <taxon>Eukaryota</taxon>
        <taxon>Sar</taxon>
        <taxon>Stramenopiles</taxon>
        <taxon>Ochrophyta</taxon>
        <taxon>Bacillariophyta</taxon>
        <taxon>Bacillariophyceae</taxon>
        <taxon>Bacillariophycidae</taxon>
        <taxon>Naviculales</taxon>
        <taxon>Naviculaceae</taxon>
        <taxon>Fistulifera</taxon>
    </lineage>
</organism>
<accession>A0A1Z5KP80</accession>
<dbReference type="OrthoDB" id="8927528at2759"/>
<keyword evidence="3" id="KW-1185">Reference proteome</keyword>